<evidence type="ECO:0000259" key="2">
    <source>
        <dbReference type="Pfam" id="PF10350"/>
    </source>
</evidence>
<dbReference type="InterPro" id="IPR056843">
    <property type="entry name" value="THADA-like_TPR"/>
</dbReference>
<dbReference type="GO" id="GO:0030488">
    <property type="term" value="P:tRNA methylation"/>
    <property type="evidence" value="ECO:0007669"/>
    <property type="project" value="TreeGrafter"/>
</dbReference>
<evidence type="ECO:0000256" key="1">
    <source>
        <dbReference type="ARBA" id="ARBA00010409"/>
    </source>
</evidence>
<dbReference type="STRING" id="331657.A0A4U0XVD4"/>
<evidence type="ECO:0000313" key="5">
    <source>
        <dbReference type="Proteomes" id="UP000308768"/>
    </source>
</evidence>
<dbReference type="Pfam" id="PF25150">
    <property type="entry name" value="TPR_Trm732"/>
    <property type="match status" value="1"/>
</dbReference>
<dbReference type="Proteomes" id="UP000308768">
    <property type="component" value="Unassembled WGS sequence"/>
</dbReference>
<dbReference type="OrthoDB" id="73997at2759"/>
<name>A0A4U0XVD4_9PEZI</name>
<feature type="domain" description="DUF2428" evidence="2">
    <location>
        <begin position="141"/>
        <end position="288"/>
    </location>
</feature>
<reference evidence="4 5" key="1">
    <citation type="submission" date="2017-03" db="EMBL/GenBank/DDBJ databases">
        <title>Genomes of endolithic fungi from Antarctica.</title>
        <authorList>
            <person name="Coleine C."/>
            <person name="Masonjones S."/>
            <person name="Stajich J.E."/>
        </authorList>
    </citation>
    <scope>NUCLEOTIDE SEQUENCE [LARGE SCALE GENOMIC DNA]</scope>
    <source>
        <strain evidence="4 5">CCFEE 5187</strain>
    </source>
</reference>
<sequence length="674" mass="75760">MLSLIQQLFDRLRASTSATQRWLGTIQKVRENKRKASTPAGQDTDQEATTLQRCLHDQSVFIKWYIRFLKHELRPTSPYQRHITALKTLTILIKSGLDPTVSREHYSKSAQGEVKYILDRPVLYSTEDSGQQLPLLDKHNLIHQVVSCLERLWLSVKDVLCDDAPEGHVPDDFDEEDEITTKDISSYCWRAVKEASLVARAIVIHIPPRDVFMDSTNQTPYLDRLGRLAFTQLAELRHRGAFSTAAQTFAVCCVRCEATKDPLFRTLLDEWYKLLAKTTRASSPSMVRMYRTLAETANDHSVKFAAQEGLVCLVPGSDARLVFPEGVQLSTASYFEATSSSPSIVEGSLKLQGLFFDSELRQSGEWTPRLVEKLSLLVRTLCVAVKDEKPFDTRYAAVKSLNGFQHTWQLKSSHHHLMPPLLDLYLVVYDALNDDDDEIRETAAKSATRILASETKGSNSRDVVPLVASQKLLAFLTTSYRSSPKFCTYAVSRLTAGNVTADARIQHVDTVLVQAKKEDTALFAEEKRNLYIDEVREARIWSRVLKELSVKALPKPLVAKFAQWVSQGIATLTEAAQAEVDGALGWTSKPEVFALGMRVVYGADVLLDWTLRSKKVPVRGSELRRALREFADVGSGAGLHEMWLDQAEKTLALSVVRRLRIVYSVVSTVMEKVV</sequence>
<dbReference type="AlphaFoldDB" id="A0A4U0XVD4"/>
<dbReference type="GO" id="GO:0005829">
    <property type="term" value="C:cytosol"/>
    <property type="evidence" value="ECO:0007669"/>
    <property type="project" value="TreeGrafter"/>
</dbReference>
<feature type="domain" description="tRNA (32-2'-O)-methyltransferase regulator THADA-like TPR repeats region" evidence="3">
    <location>
        <begin position="1"/>
        <end position="110"/>
    </location>
</feature>
<dbReference type="InterPro" id="IPR016024">
    <property type="entry name" value="ARM-type_fold"/>
</dbReference>
<dbReference type="Pfam" id="PF10350">
    <property type="entry name" value="DUF2428"/>
    <property type="match status" value="1"/>
</dbReference>
<dbReference type="InterPro" id="IPR019442">
    <property type="entry name" value="THADA/TRM732_DUF2428"/>
</dbReference>
<keyword evidence="5" id="KW-1185">Reference proteome</keyword>
<comment type="caution">
    <text evidence="4">The sequence shown here is derived from an EMBL/GenBank/DDBJ whole genome shotgun (WGS) entry which is preliminary data.</text>
</comment>
<organism evidence="4 5">
    <name type="scientific">Cryomyces minteri</name>
    <dbReference type="NCBI Taxonomy" id="331657"/>
    <lineage>
        <taxon>Eukaryota</taxon>
        <taxon>Fungi</taxon>
        <taxon>Dikarya</taxon>
        <taxon>Ascomycota</taxon>
        <taxon>Pezizomycotina</taxon>
        <taxon>Dothideomycetes</taxon>
        <taxon>Dothideomycetes incertae sedis</taxon>
        <taxon>Cryomyces</taxon>
    </lineage>
</organism>
<proteinExistence type="inferred from homology"/>
<dbReference type="InterPro" id="IPR051954">
    <property type="entry name" value="tRNA_methyltransferase_THADA"/>
</dbReference>
<dbReference type="EMBL" id="NAJN01000084">
    <property type="protein sequence ID" value="TKA79768.1"/>
    <property type="molecule type" value="Genomic_DNA"/>
</dbReference>
<evidence type="ECO:0000259" key="3">
    <source>
        <dbReference type="Pfam" id="PF25150"/>
    </source>
</evidence>
<comment type="similarity">
    <text evidence="1">Belongs to the THADA family.</text>
</comment>
<gene>
    <name evidence="4" type="ORF">B0A49_02661</name>
</gene>
<evidence type="ECO:0000313" key="4">
    <source>
        <dbReference type="EMBL" id="TKA79768.1"/>
    </source>
</evidence>
<dbReference type="PANTHER" id="PTHR14387">
    <property type="entry name" value="THADA/DEATH RECEPTOR INTERACTING PROTEIN"/>
    <property type="match status" value="1"/>
</dbReference>
<dbReference type="Pfam" id="PF26523">
    <property type="entry name" value="Trm732_C"/>
    <property type="match status" value="1"/>
</dbReference>
<accession>A0A4U0XVD4</accession>
<protein>
    <submittedName>
        <fullName evidence="4">Uncharacterized protein</fullName>
    </submittedName>
</protein>
<dbReference type="SUPFAM" id="SSF48371">
    <property type="entry name" value="ARM repeat"/>
    <property type="match status" value="1"/>
</dbReference>
<dbReference type="PANTHER" id="PTHR14387:SF0">
    <property type="entry name" value="DUF2428 DOMAIN-CONTAINING PROTEIN"/>
    <property type="match status" value="1"/>
</dbReference>